<keyword evidence="2" id="KW-1185">Reference proteome</keyword>
<dbReference type="AlphaFoldDB" id="A0A845V1E8"/>
<comment type="caution">
    <text evidence="1">The sequence shown here is derived from an EMBL/GenBank/DDBJ whole genome shotgun (WGS) entry which is preliminary data.</text>
</comment>
<dbReference type="InterPro" id="IPR018642">
    <property type="entry name" value="DUF2066"/>
</dbReference>
<evidence type="ECO:0000313" key="1">
    <source>
        <dbReference type="EMBL" id="NDY96554.1"/>
    </source>
</evidence>
<dbReference type="Proteomes" id="UP000484885">
    <property type="component" value="Unassembled WGS sequence"/>
</dbReference>
<gene>
    <name evidence="1" type="ORF">G3I74_12510</name>
</gene>
<accession>A0A845V1E8</accession>
<protein>
    <submittedName>
        <fullName evidence="1">DUF2066 domain-containing protein</fullName>
    </submittedName>
</protein>
<evidence type="ECO:0000313" key="2">
    <source>
        <dbReference type="Proteomes" id="UP000484885"/>
    </source>
</evidence>
<reference evidence="1 2" key="1">
    <citation type="submission" date="2020-02" db="EMBL/GenBank/DDBJ databases">
        <authorList>
            <person name="Zhang X.-Y."/>
        </authorList>
    </citation>
    <scope>NUCLEOTIDE SEQUENCE [LARGE SCALE GENOMIC DNA]</scope>
    <source>
        <strain evidence="1 2">C33</strain>
    </source>
</reference>
<dbReference type="Pfam" id="PF09839">
    <property type="entry name" value="DUF2066"/>
    <property type="match status" value="1"/>
</dbReference>
<proteinExistence type="predicted"/>
<sequence length="347" mass="37787">MSMPRFVVNVLIVLVVLLATGAAGARDLYTGEALLEDAPSAELDPLARALEQVLTRLSGVTDASLVERLGLSRADLQLLVLSQQRVRRERLTADGAATVEELRLQVDFDPDAVDALLAEQNLPRLGRARPSILLWLALEDEQGVRLEADAVLEQSIARQARRLGLDVLRPLGDLQDLSEIEPIDIRGGFVEAAEPSAERYGAGMIAMLDLRQAGPDWSGRWFWRLEGRDAGLQTRAGQPEAVVAQGLEAVLGFLVDRFGRVAGSDDGGVLRLVVEGIEDEIQYAEVLRHLGSLGQVDDVQVLAARGRSIDFELSLRRAGLEDALMIGGVLDVVERSRDGSLRVRLKQ</sequence>
<organism evidence="1 2">
    <name type="scientific">Wenzhouxiangella limi</name>
    <dbReference type="NCBI Taxonomy" id="2707351"/>
    <lineage>
        <taxon>Bacteria</taxon>
        <taxon>Pseudomonadati</taxon>
        <taxon>Pseudomonadota</taxon>
        <taxon>Gammaproteobacteria</taxon>
        <taxon>Chromatiales</taxon>
        <taxon>Wenzhouxiangellaceae</taxon>
        <taxon>Wenzhouxiangella</taxon>
    </lineage>
</organism>
<dbReference type="EMBL" id="JAAGSC010000043">
    <property type="protein sequence ID" value="NDY96554.1"/>
    <property type="molecule type" value="Genomic_DNA"/>
</dbReference>
<name>A0A845V1E8_9GAMM</name>